<protein>
    <submittedName>
        <fullName evidence="2">Uncharacterized protein</fullName>
    </submittedName>
</protein>
<accession>A0A2T0UMM7</accession>
<sequence length="67" mass="7489">MNYHQEWAEENDELSEFDLADSSEPPGDDDPEAPVTDPDPPDEADRADAADQLIEIQFGEEENEAPE</sequence>
<evidence type="ECO:0000256" key="1">
    <source>
        <dbReference type="SAM" id="MobiDB-lite"/>
    </source>
</evidence>
<dbReference type="EMBL" id="PVTJ01000004">
    <property type="protein sequence ID" value="PRY59193.1"/>
    <property type="molecule type" value="Genomic_DNA"/>
</dbReference>
<feature type="region of interest" description="Disordered" evidence="1">
    <location>
        <begin position="1"/>
        <end position="51"/>
    </location>
</feature>
<gene>
    <name evidence="2" type="ORF">B0I28_104353</name>
</gene>
<dbReference type="AlphaFoldDB" id="A0A2T0UMM7"/>
<dbReference type="RefSeq" id="WP_106364282.1">
    <property type="nucleotide sequence ID" value="NZ_PVTJ01000004.1"/>
</dbReference>
<evidence type="ECO:0000313" key="3">
    <source>
        <dbReference type="Proteomes" id="UP000238176"/>
    </source>
</evidence>
<organism evidence="2 3">
    <name type="scientific">Glycomyces artemisiae</name>
    <dbReference type="NCBI Taxonomy" id="1076443"/>
    <lineage>
        <taxon>Bacteria</taxon>
        <taxon>Bacillati</taxon>
        <taxon>Actinomycetota</taxon>
        <taxon>Actinomycetes</taxon>
        <taxon>Glycomycetales</taxon>
        <taxon>Glycomycetaceae</taxon>
        <taxon>Glycomyces</taxon>
    </lineage>
</organism>
<name>A0A2T0UMM7_9ACTN</name>
<comment type="caution">
    <text evidence="2">The sequence shown here is derived from an EMBL/GenBank/DDBJ whole genome shotgun (WGS) entry which is preliminary data.</text>
</comment>
<reference evidence="2 3" key="1">
    <citation type="submission" date="2018-03" db="EMBL/GenBank/DDBJ databases">
        <title>Genomic Encyclopedia of Type Strains, Phase III (KMG-III): the genomes of soil and plant-associated and newly described type strains.</title>
        <authorList>
            <person name="Whitman W."/>
        </authorList>
    </citation>
    <scope>NUCLEOTIDE SEQUENCE [LARGE SCALE GENOMIC DNA]</scope>
    <source>
        <strain evidence="2 3">CGMCC 4.7067</strain>
    </source>
</reference>
<dbReference type="Proteomes" id="UP000238176">
    <property type="component" value="Unassembled WGS sequence"/>
</dbReference>
<feature type="compositionally biased region" description="Acidic residues" evidence="1">
    <location>
        <begin position="8"/>
        <end position="32"/>
    </location>
</feature>
<evidence type="ECO:0000313" key="2">
    <source>
        <dbReference type="EMBL" id="PRY59193.1"/>
    </source>
</evidence>
<proteinExistence type="predicted"/>
<keyword evidence="3" id="KW-1185">Reference proteome</keyword>